<gene>
    <name evidence="3" type="ORF">HKT18_07640</name>
</gene>
<evidence type="ECO:0000313" key="3">
    <source>
        <dbReference type="EMBL" id="NNT72081.1"/>
    </source>
</evidence>
<dbReference type="SMART" id="SM00448">
    <property type="entry name" value="REC"/>
    <property type="match status" value="1"/>
</dbReference>
<proteinExistence type="predicted"/>
<feature type="domain" description="Response regulatory" evidence="2">
    <location>
        <begin position="5"/>
        <end position="130"/>
    </location>
</feature>
<reference evidence="3 4" key="1">
    <citation type="submission" date="2020-05" db="EMBL/GenBank/DDBJ databases">
        <title>Draft genome of Flavobacterium sp. IMCC34852.</title>
        <authorList>
            <person name="Song J."/>
            <person name="Cho J.-C."/>
        </authorList>
    </citation>
    <scope>NUCLEOTIDE SEQUENCE [LARGE SCALE GENOMIC DNA]</scope>
    <source>
        <strain evidence="3 4">IMCC34852</strain>
    </source>
</reference>
<dbReference type="Pfam" id="PF00072">
    <property type="entry name" value="Response_reg"/>
    <property type="match status" value="1"/>
</dbReference>
<dbReference type="PANTHER" id="PTHR44520">
    <property type="entry name" value="RESPONSE REGULATOR RCP1-RELATED"/>
    <property type="match status" value="1"/>
</dbReference>
<evidence type="ECO:0000259" key="2">
    <source>
        <dbReference type="PROSITE" id="PS50110"/>
    </source>
</evidence>
<dbReference type="Gene3D" id="3.40.50.2300">
    <property type="match status" value="1"/>
</dbReference>
<keyword evidence="4" id="KW-1185">Reference proteome</keyword>
<protein>
    <submittedName>
        <fullName evidence="3">Response regulator</fullName>
    </submittedName>
</protein>
<feature type="modified residue" description="4-aspartylphosphate" evidence="1">
    <location>
        <position position="62"/>
    </location>
</feature>
<dbReference type="Proteomes" id="UP000536509">
    <property type="component" value="Unassembled WGS sequence"/>
</dbReference>
<organism evidence="3 4">
    <name type="scientific">Flavobacterium rivulicola</name>
    <dbReference type="NCBI Taxonomy" id="2732161"/>
    <lineage>
        <taxon>Bacteria</taxon>
        <taxon>Pseudomonadati</taxon>
        <taxon>Bacteroidota</taxon>
        <taxon>Flavobacteriia</taxon>
        <taxon>Flavobacteriales</taxon>
        <taxon>Flavobacteriaceae</taxon>
        <taxon>Flavobacterium</taxon>
    </lineage>
</organism>
<dbReference type="InterPro" id="IPR001789">
    <property type="entry name" value="Sig_transdc_resp-reg_receiver"/>
</dbReference>
<dbReference type="GO" id="GO:0000160">
    <property type="term" value="P:phosphorelay signal transduction system"/>
    <property type="evidence" value="ECO:0007669"/>
    <property type="project" value="InterPro"/>
</dbReference>
<dbReference type="InterPro" id="IPR011006">
    <property type="entry name" value="CheY-like_superfamily"/>
</dbReference>
<dbReference type="AlphaFoldDB" id="A0A7Y3R9T8"/>
<name>A0A7Y3R9T8_9FLAO</name>
<evidence type="ECO:0000313" key="4">
    <source>
        <dbReference type="Proteomes" id="UP000536509"/>
    </source>
</evidence>
<accession>A0A7Y3R9T8</accession>
<dbReference type="SUPFAM" id="SSF52172">
    <property type="entry name" value="CheY-like"/>
    <property type="match status" value="1"/>
</dbReference>
<sequence>MKFNNAYVVDDDKVHHFIIKKLLEKNDVRADISFFENGYEALNDLKVKLHNDENLPDLILLDINMPVLDGWQFLAEFNQIRKSFTCDIAIYVVSSSEHYFNAEKIQQFKDVITDYFVKPMTNDVIKTIFL</sequence>
<dbReference type="RefSeq" id="WP_171222258.1">
    <property type="nucleotide sequence ID" value="NZ_CP121446.1"/>
</dbReference>
<dbReference type="EMBL" id="JABEVX010000003">
    <property type="protein sequence ID" value="NNT72081.1"/>
    <property type="molecule type" value="Genomic_DNA"/>
</dbReference>
<keyword evidence="1" id="KW-0597">Phosphoprotein</keyword>
<dbReference type="PROSITE" id="PS50110">
    <property type="entry name" value="RESPONSE_REGULATORY"/>
    <property type="match status" value="1"/>
</dbReference>
<evidence type="ECO:0000256" key="1">
    <source>
        <dbReference type="PROSITE-ProRule" id="PRU00169"/>
    </source>
</evidence>
<comment type="caution">
    <text evidence="3">The sequence shown here is derived from an EMBL/GenBank/DDBJ whole genome shotgun (WGS) entry which is preliminary data.</text>
</comment>
<dbReference type="PANTHER" id="PTHR44520:SF2">
    <property type="entry name" value="RESPONSE REGULATOR RCP1"/>
    <property type="match status" value="1"/>
</dbReference>
<dbReference type="InterPro" id="IPR052893">
    <property type="entry name" value="TCS_response_regulator"/>
</dbReference>